<keyword evidence="2" id="KW-1185">Reference proteome</keyword>
<sequence length="115" mass="12704">MTAANPPQIRGRKTRIKSLGSRKFSVFIFWVLLIFSHLNPSSSHYIPLSDRNRSPPPTRKTRFFNNDVNAGSFHAAQNSTSDHGSVGGGKNGDCDGNSYKDDERVVHTGPNPLHN</sequence>
<name>A0ACB7X139_9ERIC</name>
<accession>A0ACB7X139</accession>
<organism evidence="1 2">
    <name type="scientific">Vaccinium darrowii</name>
    <dbReference type="NCBI Taxonomy" id="229202"/>
    <lineage>
        <taxon>Eukaryota</taxon>
        <taxon>Viridiplantae</taxon>
        <taxon>Streptophyta</taxon>
        <taxon>Embryophyta</taxon>
        <taxon>Tracheophyta</taxon>
        <taxon>Spermatophyta</taxon>
        <taxon>Magnoliopsida</taxon>
        <taxon>eudicotyledons</taxon>
        <taxon>Gunneridae</taxon>
        <taxon>Pentapetalae</taxon>
        <taxon>asterids</taxon>
        <taxon>Ericales</taxon>
        <taxon>Ericaceae</taxon>
        <taxon>Vaccinioideae</taxon>
        <taxon>Vaccinieae</taxon>
        <taxon>Vaccinium</taxon>
    </lineage>
</organism>
<reference evidence="1 2" key="1">
    <citation type="journal article" date="2021" name="Hortic Res">
        <title>High-quality reference genome and annotation aids understanding of berry development for evergreen blueberry (Vaccinium darrowii).</title>
        <authorList>
            <person name="Yu J."/>
            <person name="Hulse-Kemp A.M."/>
            <person name="Babiker E."/>
            <person name="Staton M."/>
        </authorList>
    </citation>
    <scope>NUCLEOTIDE SEQUENCE [LARGE SCALE GENOMIC DNA]</scope>
    <source>
        <strain evidence="2">cv. NJ 8807/NJ 8810</strain>
        <tissue evidence="1">Young leaf</tissue>
    </source>
</reference>
<evidence type="ECO:0000313" key="2">
    <source>
        <dbReference type="Proteomes" id="UP000828048"/>
    </source>
</evidence>
<proteinExistence type="predicted"/>
<gene>
    <name evidence="1" type="ORF">Vadar_016090</name>
</gene>
<comment type="caution">
    <text evidence="1">The sequence shown here is derived from an EMBL/GenBank/DDBJ whole genome shotgun (WGS) entry which is preliminary data.</text>
</comment>
<evidence type="ECO:0000313" key="1">
    <source>
        <dbReference type="EMBL" id="KAH7834444.1"/>
    </source>
</evidence>
<dbReference type="Proteomes" id="UP000828048">
    <property type="component" value="Chromosome 2"/>
</dbReference>
<dbReference type="EMBL" id="CM037152">
    <property type="protein sequence ID" value="KAH7834444.1"/>
    <property type="molecule type" value="Genomic_DNA"/>
</dbReference>
<protein>
    <submittedName>
        <fullName evidence="1">Uncharacterized protein</fullName>
    </submittedName>
</protein>